<proteinExistence type="predicted"/>
<feature type="compositionally biased region" description="Low complexity" evidence="4">
    <location>
        <begin position="357"/>
        <end position="369"/>
    </location>
</feature>
<keyword evidence="2" id="KW-0539">Nucleus</keyword>
<evidence type="ECO:0000256" key="1">
    <source>
        <dbReference type="ARBA" id="ARBA00004123"/>
    </source>
</evidence>
<feature type="compositionally biased region" description="Low complexity" evidence="4">
    <location>
        <begin position="31"/>
        <end position="41"/>
    </location>
</feature>
<accession>A0A3G2S695</accession>
<reference evidence="6 7" key="1">
    <citation type="submission" date="2018-10" db="EMBL/GenBank/DDBJ databases">
        <title>Complete genome sequence of Malassezia restricta CBS 7877.</title>
        <authorList>
            <person name="Morand S.C."/>
            <person name="Bertignac M."/>
            <person name="Iltis A."/>
            <person name="Kolder I."/>
            <person name="Pirovano W."/>
            <person name="Jourdain R."/>
            <person name="Clavaud C."/>
        </authorList>
    </citation>
    <scope>NUCLEOTIDE SEQUENCE [LARGE SCALE GENOMIC DNA]</scope>
    <source>
        <strain evidence="6 7">CBS 7877</strain>
    </source>
</reference>
<keyword evidence="3" id="KW-0694">RNA-binding</keyword>
<protein>
    <recommendedName>
        <fullName evidence="5">RRM domain-containing protein</fullName>
    </recommendedName>
</protein>
<dbReference type="VEuPathDB" id="FungiDB:DNF11_2430"/>
<dbReference type="Pfam" id="PF00076">
    <property type="entry name" value="RRM_1"/>
    <property type="match status" value="1"/>
</dbReference>
<dbReference type="PANTHER" id="PTHR13948:SF3">
    <property type="entry name" value="FI21118P1"/>
    <property type="match status" value="1"/>
</dbReference>
<feature type="region of interest" description="Disordered" evidence="4">
    <location>
        <begin position="351"/>
        <end position="393"/>
    </location>
</feature>
<dbReference type="GO" id="GO:0005634">
    <property type="term" value="C:nucleus"/>
    <property type="evidence" value="ECO:0007669"/>
    <property type="project" value="UniProtKB-SubCell"/>
</dbReference>
<comment type="subcellular location">
    <subcellularLocation>
        <location evidence="1">Nucleus</location>
    </subcellularLocation>
</comment>
<dbReference type="GO" id="GO:0000398">
    <property type="term" value="P:mRNA splicing, via spliceosome"/>
    <property type="evidence" value="ECO:0007669"/>
    <property type="project" value="TreeGrafter"/>
</dbReference>
<dbReference type="GO" id="GO:0003723">
    <property type="term" value="F:RNA binding"/>
    <property type="evidence" value="ECO:0007669"/>
    <property type="project" value="UniProtKB-UniRule"/>
</dbReference>
<evidence type="ECO:0000259" key="5">
    <source>
        <dbReference type="PROSITE" id="PS50102"/>
    </source>
</evidence>
<dbReference type="STRING" id="425264.A0A3G2S695"/>
<dbReference type="PROSITE" id="PS50102">
    <property type="entry name" value="RRM"/>
    <property type="match status" value="1"/>
</dbReference>
<dbReference type="SUPFAM" id="SSF54928">
    <property type="entry name" value="RNA-binding domain, RBD"/>
    <property type="match status" value="1"/>
</dbReference>
<dbReference type="EMBL" id="CP033151">
    <property type="protein sequence ID" value="AYO43380.1"/>
    <property type="molecule type" value="Genomic_DNA"/>
</dbReference>
<organism evidence="6 7">
    <name type="scientific">Malassezia restricta (strain ATCC 96810 / NBRC 103918 / CBS 7877)</name>
    <name type="common">Seborrheic dermatitis infection agent</name>
    <dbReference type="NCBI Taxonomy" id="425264"/>
    <lineage>
        <taxon>Eukaryota</taxon>
        <taxon>Fungi</taxon>
        <taxon>Dikarya</taxon>
        <taxon>Basidiomycota</taxon>
        <taxon>Ustilaginomycotina</taxon>
        <taxon>Malasseziomycetes</taxon>
        <taxon>Malasseziales</taxon>
        <taxon>Malasseziaceae</taxon>
        <taxon>Malassezia</taxon>
    </lineage>
</organism>
<dbReference type="InterPro" id="IPR012677">
    <property type="entry name" value="Nucleotide-bd_a/b_plait_sf"/>
</dbReference>
<evidence type="ECO:0000256" key="4">
    <source>
        <dbReference type="SAM" id="MobiDB-lite"/>
    </source>
</evidence>
<evidence type="ECO:0000313" key="6">
    <source>
        <dbReference type="EMBL" id="AYO43380.1"/>
    </source>
</evidence>
<dbReference type="Gene3D" id="3.30.70.330">
    <property type="match status" value="1"/>
</dbReference>
<evidence type="ECO:0000256" key="2">
    <source>
        <dbReference type="ARBA" id="ARBA00023242"/>
    </source>
</evidence>
<dbReference type="OrthoDB" id="29523at2759"/>
<dbReference type="PANTHER" id="PTHR13948">
    <property type="entry name" value="RNA-BINDING PROTEIN"/>
    <property type="match status" value="1"/>
</dbReference>
<sequence length="547" mass="60186">MSARVELYAWGHSDSDERSRSPSPVLSMQDTSSSTPPSSRSSIDERGHRDLMRWNDRFPVTTQPSRDVILLGLDADVNADMMRTLVTALANMVDARLAPPPQDVTVIRDRNNGTSKGFGFVKFSTLEDAKRFVYLHAPFISNPDTWLGPVKQTGLRRKRIKIDFSNSERPQGGLSYYEQHNAPDSKDQLKKARARRAKLMAGAVPAHQQMDLANENAGLRDASAFPTDMLLLTNVRLSETASSIGAVLCQASSAMEQVLLLRSRSTKESTGRVFVVLRDSDAAKAMLVTLRDRQKGYLSLLGDSVKTSYADAIVMEEADPFDPTNAAHVFEDRCGRTWRYEDESLGLDLWKPEDMLPTSAPSSTSSSVSEAHTPPPAHGPLVSHAPPVATAAPEPIMSHGTSYYMPQPAMIAPKPPPMSQHAVLRMLNFSDASRRICVLCQRQFRSMDMLHRHTEESALHQANLNDEAACRAGAARMLSMPSNVKENVTATPLPPPTMMLPTIEKNEAKVLGMRPALQQVGWNASPTQAWTMPSFSIPLVASSWPAM</sequence>
<dbReference type="InterPro" id="IPR035979">
    <property type="entry name" value="RBD_domain_sf"/>
</dbReference>
<dbReference type="InterPro" id="IPR000504">
    <property type="entry name" value="RRM_dom"/>
</dbReference>
<evidence type="ECO:0000256" key="3">
    <source>
        <dbReference type="PROSITE-ProRule" id="PRU00176"/>
    </source>
</evidence>
<name>A0A3G2S695_MALR7</name>
<dbReference type="Proteomes" id="UP000269793">
    <property type="component" value="Chromosome IV"/>
</dbReference>
<feature type="region of interest" description="Disordered" evidence="4">
    <location>
        <begin position="1"/>
        <end position="48"/>
    </location>
</feature>
<feature type="domain" description="RRM" evidence="5">
    <location>
        <begin position="66"/>
        <end position="167"/>
    </location>
</feature>
<gene>
    <name evidence="6" type="ORF">DNF11_2430</name>
</gene>
<keyword evidence="7" id="KW-1185">Reference proteome</keyword>
<dbReference type="AlphaFoldDB" id="A0A3G2S695"/>
<evidence type="ECO:0000313" key="7">
    <source>
        <dbReference type="Proteomes" id="UP000269793"/>
    </source>
</evidence>